<reference evidence="3" key="1">
    <citation type="submission" date="2014-12" db="EMBL/GenBank/DDBJ databases">
        <title>Genome Sequence of Valsa Canker Pathogens Uncovers a Specific Adaption of Colonization on Woody Bark.</title>
        <authorList>
            <person name="Yin Z."/>
            <person name="Liu H."/>
            <person name="Gao X."/>
            <person name="Li Z."/>
            <person name="Song N."/>
            <person name="Ke X."/>
            <person name="Dai Q."/>
            <person name="Wu Y."/>
            <person name="Sun Y."/>
            <person name="Xu J.-R."/>
            <person name="Kang Z.K."/>
            <person name="Wang L."/>
            <person name="Huang L."/>
        </authorList>
    </citation>
    <scope>NUCLEOTIDE SEQUENCE [LARGE SCALE GENOMIC DNA]</scope>
    <source>
        <strain evidence="3">03-8</strain>
    </source>
</reference>
<dbReference type="EMBL" id="CM003105">
    <property type="protein sequence ID" value="KUI72196.1"/>
    <property type="molecule type" value="Genomic_DNA"/>
</dbReference>
<dbReference type="InterPro" id="IPR025676">
    <property type="entry name" value="Clr5_dom"/>
</dbReference>
<dbReference type="OrthoDB" id="5308957at2759"/>
<proteinExistence type="predicted"/>
<dbReference type="AlphaFoldDB" id="A0A194W6R1"/>
<evidence type="ECO:0000313" key="3">
    <source>
        <dbReference type="EMBL" id="KUI72196.1"/>
    </source>
</evidence>
<feature type="domain" description="Clr5" evidence="2">
    <location>
        <begin position="71"/>
        <end position="123"/>
    </location>
</feature>
<dbReference type="PANTHER" id="PTHR38788:SF3">
    <property type="entry name" value="CLR5 DOMAIN-CONTAINING PROTEIN"/>
    <property type="match status" value="1"/>
</dbReference>
<feature type="region of interest" description="Disordered" evidence="1">
    <location>
        <begin position="45"/>
        <end position="66"/>
    </location>
</feature>
<sequence>MMMASVTGVHGALPGSSWEVRTSIPYIMGDDTSPTEGLRGVAAHYPSPASSHGARETTSTRVSGAGRCPSRYDWSKHMSAIKRLYIDEDRPLKEVMEVMQKEHNFVATARMYKIRLKKWGYTKNVSVRSEEIEPLLRLLNDAGSQGNAEAPSSEVKLATGRVVGLDRLAAHLKRKTQRLSATDMRRPSQLSVAHYRHGGSPSPKSLAINSPDIFRISELVFADVHAYVCGRIMDPGEMSVSIANTAVTTVSTAPVFSMVHSARQFLEEDRLDEALALLRLAPGRIRDVIRYEPPDALHCIFMVIVHLLTISGAERLVNSVRALISYASAMADERSAKWSPQYPLRRILRCLSTLSTSDDFALRDMAVHAWKCLLRSQDLALGAPACAETFPKWLDLGESGGFDVLPSDLLEKMHWEVYRRSVEEFGENSRAAWTELYWLSELERQKVNARKLPTDKLQRLLEETLNILERLPPPQGLAARYNCQAGLARIYKQEGQLALAESRLRAAIDTSILRNGQDYPLTLGYILELETWLIEWGDNVKVEELKQWQAAILVNLEKESIEQIS</sequence>
<dbReference type="Pfam" id="PF14420">
    <property type="entry name" value="Clr5"/>
    <property type="match status" value="1"/>
</dbReference>
<organism evidence="3 4">
    <name type="scientific">Cytospora mali</name>
    <name type="common">Apple Valsa canker fungus</name>
    <name type="synonym">Valsa mali</name>
    <dbReference type="NCBI Taxonomy" id="578113"/>
    <lineage>
        <taxon>Eukaryota</taxon>
        <taxon>Fungi</taxon>
        <taxon>Dikarya</taxon>
        <taxon>Ascomycota</taxon>
        <taxon>Pezizomycotina</taxon>
        <taxon>Sordariomycetes</taxon>
        <taxon>Sordariomycetidae</taxon>
        <taxon>Diaporthales</taxon>
        <taxon>Cytosporaceae</taxon>
        <taxon>Cytospora</taxon>
    </lineage>
</organism>
<evidence type="ECO:0000259" key="2">
    <source>
        <dbReference type="Pfam" id="PF14420"/>
    </source>
</evidence>
<evidence type="ECO:0000313" key="4">
    <source>
        <dbReference type="Proteomes" id="UP000078559"/>
    </source>
</evidence>
<evidence type="ECO:0000256" key="1">
    <source>
        <dbReference type="SAM" id="MobiDB-lite"/>
    </source>
</evidence>
<dbReference type="PANTHER" id="PTHR38788">
    <property type="entry name" value="CLR5 DOMAIN-CONTAINING PROTEIN"/>
    <property type="match status" value="1"/>
</dbReference>
<gene>
    <name evidence="3" type="ORF">VM1G_07825</name>
</gene>
<keyword evidence="4" id="KW-1185">Reference proteome</keyword>
<dbReference type="Proteomes" id="UP000078559">
    <property type="component" value="Chromosome 8"/>
</dbReference>
<name>A0A194W6R1_CYTMA</name>
<accession>A0A194W6R1</accession>
<protein>
    <recommendedName>
        <fullName evidence="2">Clr5 domain-containing protein</fullName>
    </recommendedName>
</protein>